<keyword evidence="1" id="KW-0175">Coiled coil</keyword>
<proteinExistence type="predicted"/>
<evidence type="ECO:0008006" key="5">
    <source>
        <dbReference type="Google" id="ProtNLM"/>
    </source>
</evidence>
<feature type="compositionally biased region" description="Low complexity" evidence="2">
    <location>
        <begin position="198"/>
        <end position="210"/>
    </location>
</feature>
<feature type="region of interest" description="Disordered" evidence="2">
    <location>
        <begin position="630"/>
        <end position="659"/>
    </location>
</feature>
<protein>
    <recommendedName>
        <fullName evidence="5">Portal protein</fullName>
    </recommendedName>
</protein>
<feature type="compositionally biased region" description="Pro residues" evidence="2">
    <location>
        <begin position="211"/>
        <end position="223"/>
    </location>
</feature>
<organism evidence="3 4">
    <name type="scientific">Undibacterium umbellatum</name>
    <dbReference type="NCBI Taxonomy" id="2762300"/>
    <lineage>
        <taxon>Bacteria</taxon>
        <taxon>Pseudomonadati</taxon>
        <taxon>Pseudomonadota</taxon>
        <taxon>Betaproteobacteria</taxon>
        <taxon>Burkholderiales</taxon>
        <taxon>Oxalobacteraceae</taxon>
        <taxon>Undibacterium</taxon>
    </lineage>
</organism>
<reference evidence="3 4" key="1">
    <citation type="submission" date="2020-08" db="EMBL/GenBank/DDBJ databases">
        <title>Novel species isolated from subtropical streams in China.</title>
        <authorList>
            <person name="Lu H."/>
        </authorList>
    </citation>
    <scope>NUCLEOTIDE SEQUENCE [LARGE SCALE GENOMIC DNA]</scope>
    <source>
        <strain evidence="3 4">NL8W</strain>
    </source>
</reference>
<feature type="compositionally biased region" description="Pro residues" evidence="2">
    <location>
        <begin position="637"/>
        <end position="648"/>
    </location>
</feature>
<name>A0ABR6ZHM5_9BURK</name>
<evidence type="ECO:0000256" key="1">
    <source>
        <dbReference type="SAM" id="Coils"/>
    </source>
</evidence>
<dbReference type="InterPro" id="IPR056909">
    <property type="entry name" value="SU10_portal"/>
</dbReference>
<feature type="region of interest" description="Disordered" evidence="2">
    <location>
        <begin position="198"/>
        <end position="227"/>
    </location>
</feature>
<evidence type="ECO:0000313" key="3">
    <source>
        <dbReference type="EMBL" id="MBC3910861.1"/>
    </source>
</evidence>
<dbReference type="RefSeq" id="WP_186956431.1">
    <property type="nucleotide sequence ID" value="NZ_JACOFX010000020.1"/>
</dbReference>
<comment type="caution">
    <text evidence="3">The sequence shown here is derived from an EMBL/GenBank/DDBJ whole genome shotgun (WGS) entry which is preliminary data.</text>
</comment>
<evidence type="ECO:0000313" key="4">
    <source>
        <dbReference type="Proteomes" id="UP000646911"/>
    </source>
</evidence>
<accession>A0ABR6ZHM5</accession>
<gene>
    <name evidence="3" type="ORF">H8L47_25135</name>
</gene>
<feature type="coiled-coil region" evidence="1">
    <location>
        <begin position="685"/>
        <end position="741"/>
    </location>
</feature>
<dbReference type="EMBL" id="JACOFX010000020">
    <property type="protein sequence ID" value="MBC3910861.1"/>
    <property type="molecule type" value="Genomic_DNA"/>
</dbReference>
<keyword evidence="4" id="KW-1185">Reference proteome</keyword>
<sequence length="782" mass="88329">MAKALSQDELKALVQTEMRQSLGYSSSRLSQARQKAEYYYLGLAVGDLSPPEVDGRSSVVSTDVRDTIESMLPQLMVTFCGGDSIVEFEPQNPDDEARAKAATEYINYLFFKKNNGHKIAYVWMKDALLQKNGIVKVWWDTRFEEAKEEYKGLNQIELAQILDDPEIEVIAQQTYPDEDDAKQRQQAVEQINQQISLQMQQAPQANAQQPGQPPGQPNMPPANPAVQQLQAQLQQIQAQPPEMLYDITCKRVKTGGKIQIDNVPPEEFLIARNAKDIQTAKFVGHRVQRTVSELKSMGYKNVDNIGGEDQGQALNLERVQRLSWNDENAYLSDEATSADDSQRKIWITEAYVRCDFDGDGISELRKVTVAGNELLDNEEVDFIPFVDITPVPLPHTFFGLSIADLAMESQKTKTSILRSQLDNLYLNVNGRYYAVEGQVNLDDLLTSRPGGVVRIKQPGAVGRLDQAQGNTGEAMGLLDYIQQDLENKTGWTRYSQGNDSDGLNQTAQGMNIITNKADMRLDLISRNFAEGFTELFKLVLKLICQHQDKKAQVRLSNGWVDIDPREWRNQFDVSINVGIGLGNKDQKVNHLMALLAQQEKVFPLGIANPQGIYQSSSELARLLGFKNGDKFFSDPAKNPPAPPPPPDPAQMQMQAEQQKTQMQMQASKEKHMMEMQMRERELQQEAMLRERELQLEAQKQQAQSQNDMQERQHKAQLDAQLAQQRMEFERWKAQLEAETRMMVARITAEAKMQPQPQLDACFVDGMTTEMTNGLTGVNDEHI</sequence>
<dbReference type="Proteomes" id="UP000646911">
    <property type="component" value="Unassembled WGS sequence"/>
</dbReference>
<evidence type="ECO:0000256" key="2">
    <source>
        <dbReference type="SAM" id="MobiDB-lite"/>
    </source>
</evidence>
<dbReference type="Pfam" id="PF23899">
    <property type="entry name" value="SU10_portal"/>
    <property type="match status" value="1"/>
</dbReference>
<feature type="compositionally biased region" description="Low complexity" evidence="2">
    <location>
        <begin position="649"/>
        <end position="659"/>
    </location>
</feature>